<dbReference type="InterPro" id="IPR018201">
    <property type="entry name" value="Ketoacyl_synth_AS"/>
</dbReference>
<keyword evidence="3 4" id="KW-0808">Transferase</keyword>
<dbReference type="PROSITE" id="PS52004">
    <property type="entry name" value="KS3_2"/>
    <property type="match status" value="1"/>
</dbReference>
<evidence type="ECO:0000259" key="5">
    <source>
        <dbReference type="PROSITE" id="PS52004"/>
    </source>
</evidence>
<dbReference type="Pfam" id="PF00109">
    <property type="entry name" value="ketoacyl-synt"/>
    <property type="match status" value="1"/>
</dbReference>
<dbReference type="Proteomes" id="UP001215280">
    <property type="component" value="Unassembled WGS sequence"/>
</dbReference>
<dbReference type="InterPro" id="IPR014031">
    <property type="entry name" value="Ketoacyl_synth_C"/>
</dbReference>
<dbReference type="GO" id="GO:0004312">
    <property type="term" value="F:fatty acid synthase activity"/>
    <property type="evidence" value="ECO:0007669"/>
    <property type="project" value="TreeGrafter"/>
</dbReference>
<dbReference type="CDD" id="cd00833">
    <property type="entry name" value="PKS"/>
    <property type="match status" value="1"/>
</dbReference>
<dbReference type="GO" id="GO:0044550">
    <property type="term" value="P:secondary metabolite biosynthetic process"/>
    <property type="evidence" value="ECO:0007669"/>
    <property type="project" value="TreeGrafter"/>
</dbReference>
<dbReference type="Pfam" id="PF02801">
    <property type="entry name" value="Ketoacyl-synt_C"/>
    <property type="match status" value="1"/>
</dbReference>
<evidence type="ECO:0000256" key="1">
    <source>
        <dbReference type="ARBA" id="ARBA00022450"/>
    </source>
</evidence>
<reference evidence="6" key="1">
    <citation type="submission" date="2023-03" db="EMBL/GenBank/DDBJ databases">
        <title>Massive genome expansion in bonnet fungi (Mycena s.s.) driven by repeated elements and novel gene families across ecological guilds.</title>
        <authorList>
            <consortium name="Lawrence Berkeley National Laboratory"/>
            <person name="Harder C.B."/>
            <person name="Miyauchi S."/>
            <person name="Viragh M."/>
            <person name="Kuo A."/>
            <person name="Thoen E."/>
            <person name="Andreopoulos B."/>
            <person name="Lu D."/>
            <person name="Skrede I."/>
            <person name="Drula E."/>
            <person name="Henrissat B."/>
            <person name="Morin E."/>
            <person name="Kohler A."/>
            <person name="Barry K."/>
            <person name="LaButti K."/>
            <person name="Morin E."/>
            <person name="Salamov A."/>
            <person name="Lipzen A."/>
            <person name="Mereny Z."/>
            <person name="Hegedus B."/>
            <person name="Baldrian P."/>
            <person name="Stursova M."/>
            <person name="Weitz H."/>
            <person name="Taylor A."/>
            <person name="Grigoriev I.V."/>
            <person name="Nagy L.G."/>
            <person name="Martin F."/>
            <person name="Kauserud H."/>
        </authorList>
    </citation>
    <scope>NUCLEOTIDE SEQUENCE</scope>
    <source>
        <strain evidence="6">CBHHK188m</strain>
    </source>
</reference>
<dbReference type="GO" id="GO:0006633">
    <property type="term" value="P:fatty acid biosynthetic process"/>
    <property type="evidence" value="ECO:0007669"/>
    <property type="project" value="InterPro"/>
</dbReference>
<keyword evidence="1" id="KW-0596">Phosphopantetheine</keyword>
<sequence length="333" mass="36187">MAVNMPGAPTASQLWEFSKSSHKRHQRFEVEDYNGGKYPKRQMKAHIGNFLENVDEFDNRFFKISAREAKSMDPQQRILLHTAYETLEDSGYVPNATPTFRPEMFGCYIGAGTGDYIQNLRDEIDVPGTSRAFLSGRISHAMQLSGPSIVVDTACSSSNVALYLGARALMNGDCDAALVGDVPRLDRGHFLSPTGQRKPFDESADGYSRGEGCGMFVLKRLRDAISENDNILGVIRGIEVDQSGLARSITYPHVPTLAALFRMVLENSGVNVIEAHGTGTQAGDPDEVQSLRSVLAVKRAPNNPLHITSVKANIGLLEATSGAAGFAPLLLML</sequence>
<dbReference type="PANTHER" id="PTHR43775:SF37">
    <property type="entry name" value="SI:DKEY-61P9.11"/>
    <property type="match status" value="1"/>
</dbReference>
<dbReference type="InterPro" id="IPR014030">
    <property type="entry name" value="Ketoacyl_synth_N"/>
</dbReference>
<keyword evidence="7" id="KW-1185">Reference proteome</keyword>
<dbReference type="InterPro" id="IPR016039">
    <property type="entry name" value="Thiolase-like"/>
</dbReference>
<comment type="similarity">
    <text evidence="4">Belongs to the thiolase-like superfamily. Beta-ketoacyl-ACP synthases family.</text>
</comment>
<dbReference type="PANTHER" id="PTHR43775">
    <property type="entry name" value="FATTY ACID SYNTHASE"/>
    <property type="match status" value="1"/>
</dbReference>
<dbReference type="SMART" id="SM00825">
    <property type="entry name" value="PKS_KS"/>
    <property type="match status" value="1"/>
</dbReference>
<dbReference type="PROSITE" id="PS00606">
    <property type="entry name" value="KS3_1"/>
    <property type="match status" value="1"/>
</dbReference>
<evidence type="ECO:0000256" key="2">
    <source>
        <dbReference type="ARBA" id="ARBA00022553"/>
    </source>
</evidence>
<comment type="caution">
    <text evidence="6">The sequence shown here is derived from an EMBL/GenBank/DDBJ whole genome shotgun (WGS) entry which is preliminary data.</text>
</comment>
<gene>
    <name evidence="6" type="ORF">DFH07DRAFT_872224</name>
</gene>
<dbReference type="EMBL" id="JARJLG010000274">
    <property type="protein sequence ID" value="KAJ7720859.1"/>
    <property type="molecule type" value="Genomic_DNA"/>
</dbReference>
<evidence type="ECO:0000313" key="6">
    <source>
        <dbReference type="EMBL" id="KAJ7720859.1"/>
    </source>
</evidence>
<accession>A0AAD7MKS2</accession>
<keyword evidence="2" id="KW-0597">Phosphoprotein</keyword>
<dbReference type="SUPFAM" id="SSF53901">
    <property type="entry name" value="Thiolase-like"/>
    <property type="match status" value="1"/>
</dbReference>
<organism evidence="6 7">
    <name type="scientific">Mycena maculata</name>
    <dbReference type="NCBI Taxonomy" id="230809"/>
    <lineage>
        <taxon>Eukaryota</taxon>
        <taxon>Fungi</taxon>
        <taxon>Dikarya</taxon>
        <taxon>Basidiomycota</taxon>
        <taxon>Agaricomycotina</taxon>
        <taxon>Agaricomycetes</taxon>
        <taxon>Agaricomycetidae</taxon>
        <taxon>Agaricales</taxon>
        <taxon>Marasmiineae</taxon>
        <taxon>Mycenaceae</taxon>
        <taxon>Mycena</taxon>
    </lineage>
</organism>
<dbReference type="AlphaFoldDB" id="A0AAD7MKS2"/>
<dbReference type="InterPro" id="IPR050091">
    <property type="entry name" value="PKS_NRPS_Biosynth_Enz"/>
</dbReference>
<name>A0AAD7MKS2_9AGAR</name>
<feature type="domain" description="Ketosynthase family 3 (KS3)" evidence="5">
    <location>
        <begin position="1"/>
        <end position="333"/>
    </location>
</feature>
<protein>
    <submittedName>
        <fullName evidence="6">Thiolase-like protein</fullName>
    </submittedName>
</protein>
<dbReference type="Gene3D" id="3.40.47.10">
    <property type="match status" value="1"/>
</dbReference>
<evidence type="ECO:0000256" key="3">
    <source>
        <dbReference type="ARBA" id="ARBA00022679"/>
    </source>
</evidence>
<evidence type="ECO:0000313" key="7">
    <source>
        <dbReference type="Proteomes" id="UP001215280"/>
    </source>
</evidence>
<proteinExistence type="inferred from homology"/>
<dbReference type="InterPro" id="IPR020841">
    <property type="entry name" value="PKS_Beta-ketoAc_synthase_dom"/>
</dbReference>
<dbReference type="GO" id="GO:0004315">
    <property type="term" value="F:3-oxoacyl-[acyl-carrier-protein] synthase activity"/>
    <property type="evidence" value="ECO:0007669"/>
    <property type="project" value="InterPro"/>
</dbReference>
<evidence type="ECO:0000256" key="4">
    <source>
        <dbReference type="RuleBase" id="RU003694"/>
    </source>
</evidence>